<dbReference type="InterPro" id="IPR001709">
    <property type="entry name" value="Flavoprot_Pyr_Nucl_cyt_Rdtase"/>
</dbReference>
<dbReference type="PRINTS" id="PR00371">
    <property type="entry name" value="FPNCR"/>
</dbReference>
<reference evidence="9 10" key="1">
    <citation type="submission" date="2023-03" db="EMBL/GenBank/DDBJ databases">
        <title>Genome insight into feeding habits of ladybird beetles.</title>
        <authorList>
            <person name="Li H.-S."/>
            <person name="Huang Y.-H."/>
            <person name="Pang H."/>
        </authorList>
    </citation>
    <scope>NUCLEOTIDE SEQUENCE [LARGE SCALE GENOMIC DNA]</scope>
    <source>
        <strain evidence="9">SYSU_2023b</strain>
        <tissue evidence="9">Whole body</tissue>
    </source>
</reference>
<dbReference type="PANTHER" id="PTHR19384">
    <property type="entry name" value="NITRIC OXIDE SYNTHASE-RELATED"/>
    <property type="match status" value="1"/>
</dbReference>
<comment type="cofactor">
    <cofactor evidence="1">
        <name>FAD</name>
        <dbReference type="ChEBI" id="CHEBI:57692"/>
    </cofactor>
</comment>
<evidence type="ECO:0000256" key="7">
    <source>
        <dbReference type="ARBA" id="ARBA00040659"/>
    </source>
</evidence>
<dbReference type="InterPro" id="IPR017927">
    <property type="entry name" value="FAD-bd_FR_type"/>
</dbReference>
<keyword evidence="4" id="KW-0560">Oxidoreductase</keyword>
<name>A0AAW1TR20_9CUCU</name>
<dbReference type="Pfam" id="PF00175">
    <property type="entry name" value="NAD_binding_1"/>
    <property type="match status" value="1"/>
</dbReference>
<dbReference type="Gene3D" id="1.20.990.10">
    <property type="entry name" value="NADPH-cytochrome p450 Reductase, Chain A, domain 3"/>
    <property type="match status" value="1"/>
</dbReference>
<keyword evidence="2" id="KW-0285">Flavoprotein</keyword>
<dbReference type="GO" id="GO:0005829">
    <property type="term" value="C:cytosol"/>
    <property type="evidence" value="ECO:0007669"/>
    <property type="project" value="TreeGrafter"/>
</dbReference>
<dbReference type="SUPFAM" id="SSF52343">
    <property type="entry name" value="Ferredoxin reductase-like, C-terminal NADP-linked domain"/>
    <property type="match status" value="1"/>
</dbReference>
<comment type="caution">
    <text evidence="9">The sequence shown here is derived from an EMBL/GenBank/DDBJ whole genome shotgun (WGS) entry which is preliminary data.</text>
</comment>
<dbReference type="GO" id="GO:0010181">
    <property type="term" value="F:FMN binding"/>
    <property type="evidence" value="ECO:0007669"/>
    <property type="project" value="TreeGrafter"/>
</dbReference>
<dbReference type="InterPro" id="IPR001433">
    <property type="entry name" value="OxRdtase_FAD/NAD-bd"/>
</dbReference>
<dbReference type="Pfam" id="PF00667">
    <property type="entry name" value="FAD_binding_1"/>
    <property type="match status" value="1"/>
</dbReference>
<organism evidence="9 10">
    <name type="scientific">Henosepilachna vigintioctopunctata</name>
    <dbReference type="NCBI Taxonomy" id="420089"/>
    <lineage>
        <taxon>Eukaryota</taxon>
        <taxon>Metazoa</taxon>
        <taxon>Ecdysozoa</taxon>
        <taxon>Arthropoda</taxon>
        <taxon>Hexapoda</taxon>
        <taxon>Insecta</taxon>
        <taxon>Pterygota</taxon>
        <taxon>Neoptera</taxon>
        <taxon>Endopterygota</taxon>
        <taxon>Coleoptera</taxon>
        <taxon>Polyphaga</taxon>
        <taxon>Cucujiformia</taxon>
        <taxon>Coccinelloidea</taxon>
        <taxon>Coccinellidae</taxon>
        <taxon>Epilachninae</taxon>
        <taxon>Epilachnini</taxon>
        <taxon>Henosepilachna</taxon>
    </lineage>
</organism>
<dbReference type="EMBL" id="JARQZJ010000005">
    <property type="protein sequence ID" value="KAK9871110.1"/>
    <property type="molecule type" value="Genomic_DNA"/>
</dbReference>
<evidence type="ECO:0000313" key="9">
    <source>
        <dbReference type="EMBL" id="KAK9871110.1"/>
    </source>
</evidence>
<evidence type="ECO:0000256" key="3">
    <source>
        <dbReference type="ARBA" id="ARBA00022827"/>
    </source>
</evidence>
<keyword evidence="10" id="KW-1185">Reference proteome</keyword>
<dbReference type="PROSITE" id="PS51384">
    <property type="entry name" value="FAD_FR"/>
    <property type="match status" value="1"/>
</dbReference>
<dbReference type="GO" id="GO:0003958">
    <property type="term" value="F:NADPH-hemoprotein reductase activity"/>
    <property type="evidence" value="ECO:0007669"/>
    <property type="project" value="UniProtKB-EC"/>
</dbReference>
<dbReference type="InterPro" id="IPR023173">
    <property type="entry name" value="NADPH_Cyt_P450_Rdtase_alpha"/>
</dbReference>
<accession>A0AAW1TR20</accession>
<feature type="domain" description="FAD-binding FR-type" evidence="8">
    <location>
        <begin position="26"/>
        <end position="277"/>
    </location>
</feature>
<evidence type="ECO:0000313" key="10">
    <source>
        <dbReference type="Proteomes" id="UP001431783"/>
    </source>
</evidence>
<dbReference type="Gene3D" id="3.40.50.80">
    <property type="entry name" value="Nucleotide-binding domain of ferredoxin-NADP reductase (FNR) module"/>
    <property type="match status" value="1"/>
</dbReference>
<dbReference type="PANTHER" id="PTHR19384:SF17">
    <property type="entry name" value="NADPH--CYTOCHROME P450 REDUCTASE"/>
    <property type="match status" value="1"/>
</dbReference>
<dbReference type="AlphaFoldDB" id="A0AAW1TR20"/>
<keyword evidence="3" id="KW-0274">FAD</keyword>
<dbReference type="Gene3D" id="2.40.30.10">
    <property type="entry name" value="Translation factors"/>
    <property type="match status" value="1"/>
</dbReference>
<dbReference type="GO" id="GO:0050660">
    <property type="term" value="F:flavin adenine dinucleotide binding"/>
    <property type="evidence" value="ECO:0007669"/>
    <property type="project" value="TreeGrafter"/>
</dbReference>
<gene>
    <name evidence="9" type="ORF">WA026_011394</name>
</gene>
<sequence length="435" mass="50072">MQSVLHISYDLSPSEVTHDNSTNLKYRTTPFAISEIYQVPIYNYEILTNEESRKVYQLKFSLAEIPFNYSPGSTVGILPSNDESLVEKLLKRLGIEIYCNKTYNLSISSDTTKKNACIPKHIPQSSTLRSVFLYHVDIKSAPKKVFLKRLLPFVSNKEEYEELEFLCSPKGSEKYNKLISSYQNRSLLPLLNQFPSCMPPVEILLEHLPPLFPRLYSIASSPLNDNTLSITFNVDTFGSNEKGVCAAWLEQSINKFEKSKHSLVPLYFRVQSDFKLPENNFIPIILVATGTGIAPFRGFLEHRHLKISLMKESFSEAWLFYGCRDSKENYLYKADLQTYLNSGALTKLIESFSRETTNKSYVQQNIEIYGEELSFLILEKSAVIYVCGDFVKVLPEVKNSFINILIKFKNFTKENAELYLQDLEKTGRYILDKWQ</sequence>
<evidence type="ECO:0000259" key="8">
    <source>
        <dbReference type="PROSITE" id="PS51384"/>
    </source>
</evidence>
<evidence type="ECO:0000256" key="2">
    <source>
        <dbReference type="ARBA" id="ARBA00022630"/>
    </source>
</evidence>
<dbReference type="EC" id="1.16.1.8" evidence="6"/>
<dbReference type="InterPro" id="IPR017938">
    <property type="entry name" value="Riboflavin_synthase-like_b-brl"/>
</dbReference>
<dbReference type="InterPro" id="IPR039261">
    <property type="entry name" value="FNR_nucleotide-bd"/>
</dbReference>
<dbReference type="FunFam" id="1.20.990.10:FF:000007">
    <property type="entry name" value="Methionine synthase reductase"/>
    <property type="match status" value="1"/>
</dbReference>
<dbReference type="InterPro" id="IPR003097">
    <property type="entry name" value="CysJ-like_FAD-binding"/>
</dbReference>
<dbReference type="EC" id="1.6.2.4" evidence="5"/>
<dbReference type="GO" id="GO:0030586">
    <property type="term" value="F:[methionine synthase] reductase (NADPH) activity"/>
    <property type="evidence" value="ECO:0007669"/>
    <property type="project" value="UniProtKB-EC"/>
</dbReference>
<protein>
    <recommendedName>
        <fullName evidence="7">Methionine synthase reductase</fullName>
        <ecNumber evidence="6">1.16.1.8</ecNumber>
        <ecNumber evidence="5">1.6.2.4</ecNumber>
    </recommendedName>
</protein>
<dbReference type="GO" id="GO:0009725">
    <property type="term" value="P:response to hormone"/>
    <property type="evidence" value="ECO:0007669"/>
    <property type="project" value="TreeGrafter"/>
</dbReference>
<dbReference type="SUPFAM" id="SSF63380">
    <property type="entry name" value="Riboflavin synthase domain-like"/>
    <property type="match status" value="1"/>
</dbReference>
<evidence type="ECO:0000256" key="4">
    <source>
        <dbReference type="ARBA" id="ARBA00023002"/>
    </source>
</evidence>
<proteinExistence type="predicted"/>
<evidence type="ECO:0000256" key="1">
    <source>
        <dbReference type="ARBA" id="ARBA00001974"/>
    </source>
</evidence>
<dbReference type="Proteomes" id="UP001431783">
    <property type="component" value="Unassembled WGS sequence"/>
</dbReference>
<evidence type="ECO:0000256" key="5">
    <source>
        <dbReference type="ARBA" id="ARBA00023797"/>
    </source>
</evidence>
<evidence type="ECO:0000256" key="6">
    <source>
        <dbReference type="ARBA" id="ARBA00039088"/>
    </source>
</evidence>